<evidence type="ECO:0000259" key="4">
    <source>
        <dbReference type="Pfam" id="PF13193"/>
    </source>
</evidence>
<dbReference type="Pfam" id="PF00501">
    <property type="entry name" value="AMP-binding"/>
    <property type="match status" value="1"/>
</dbReference>
<gene>
    <name evidence="5" type="ORF">DKY63_04415</name>
</gene>
<dbReference type="PROSITE" id="PS00455">
    <property type="entry name" value="AMP_BINDING"/>
    <property type="match status" value="1"/>
</dbReference>
<dbReference type="Gene3D" id="3.30.300.30">
    <property type="match status" value="1"/>
</dbReference>
<dbReference type="InterPro" id="IPR050237">
    <property type="entry name" value="ATP-dep_AMP-bd_enzyme"/>
</dbReference>
<dbReference type="Proteomes" id="UP000250299">
    <property type="component" value="Chromosome"/>
</dbReference>
<dbReference type="SUPFAM" id="SSF56801">
    <property type="entry name" value="Acetyl-CoA synthetase-like"/>
    <property type="match status" value="1"/>
</dbReference>
<dbReference type="InterPro" id="IPR025110">
    <property type="entry name" value="AMP-bd_C"/>
</dbReference>
<protein>
    <submittedName>
        <fullName evidence="5">Fatty-acid--CoA ligase</fullName>
    </submittedName>
</protein>
<feature type="domain" description="AMP-binding enzyme C-terminal" evidence="4">
    <location>
        <begin position="428"/>
        <end position="503"/>
    </location>
</feature>
<dbReference type="FunFam" id="3.30.300.30:FF:000008">
    <property type="entry name" value="2,3-dihydroxybenzoate-AMP ligase"/>
    <property type="match status" value="1"/>
</dbReference>
<accession>A0A2Z4RFS1</accession>
<dbReference type="GO" id="GO:0016878">
    <property type="term" value="F:acid-thiol ligase activity"/>
    <property type="evidence" value="ECO:0007669"/>
    <property type="project" value="UniProtKB-ARBA"/>
</dbReference>
<dbReference type="OrthoDB" id="9803968at2"/>
<evidence type="ECO:0000256" key="2">
    <source>
        <dbReference type="ARBA" id="ARBA00022598"/>
    </source>
</evidence>
<dbReference type="Pfam" id="PF13193">
    <property type="entry name" value="AMP-binding_C"/>
    <property type="match status" value="1"/>
</dbReference>
<reference evidence="5 6" key="1">
    <citation type="submission" date="2018-05" db="EMBL/GenBank/DDBJ databases">
        <title>Whole genome sequence of Pseudomonas putida JBC17.</title>
        <authorList>
            <person name="Lee Y.H."/>
            <person name="David K."/>
        </authorList>
    </citation>
    <scope>NUCLEOTIDE SEQUENCE [LARGE SCALE GENOMIC DNA]</scope>
    <source>
        <strain evidence="5 6">JBC17</strain>
    </source>
</reference>
<dbReference type="AlphaFoldDB" id="A0A2Z4RFS1"/>
<dbReference type="InterPro" id="IPR000873">
    <property type="entry name" value="AMP-dep_synth/lig_dom"/>
</dbReference>
<dbReference type="InterPro" id="IPR042099">
    <property type="entry name" value="ANL_N_sf"/>
</dbReference>
<dbReference type="PANTHER" id="PTHR43767:SF1">
    <property type="entry name" value="NONRIBOSOMAL PEPTIDE SYNTHASE PES1 (EUROFUNG)-RELATED"/>
    <property type="match status" value="1"/>
</dbReference>
<keyword evidence="2 5" id="KW-0436">Ligase</keyword>
<evidence type="ECO:0000313" key="5">
    <source>
        <dbReference type="EMBL" id="AWY39188.1"/>
    </source>
</evidence>
<dbReference type="InterPro" id="IPR020845">
    <property type="entry name" value="AMP-binding_CS"/>
</dbReference>
<sequence length="522" mass="56621">MYITQGLHRHMQQRPEATAIRYQGRSLSFAALGERVARLAGALKKLGLASGDCVAMLSRNSQRYIEYSLGVPWADGVLNPVNTRWSVKEIVYSLDDSQSTILIVDDTFSTMGEMIARQAATLRHVIYAGDHETPHGMLSYETLLAEADAIEDVRRSGDALLGIFYTGGTTGFPKGVMISHDNLAFAALASLSKGFYGDEAKFLHAMPMFHLADFSGMYALFICGGTHVVIPAFSGEAALQLISQEGVTDAMLAPTMIQMMLDARDATPALSALDLSSIKNIIYGASPISPVLLDRACAAFTTARFFQGYGMTELTTGGTMLDAQYHCAEHQLSGKMYSAGRAISCVELKIVDGDGREVPRGTVGEIAVRGPNVMLGYWNNPAATAEVLKDGWMHTGDGAYMDQEGFVYIVDRLKDMIVSGGENIYSAEVENAIASHPAVAQCAVIGIPCEKWGETVHAVIVLKPEAQVSEEELVSHCRSLIAGYKCPRSVEFRQALPLSTVGKILKNELRQPYWANRGRNIA</sequence>
<dbReference type="RefSeq" id="WP_110962970.1">
    <property type="nucleotide sequence ID" value="NZ_CP029693.1"/>
</dbReference>
<evidence type="ECO:0000256" key="1">
    <source>
        <dbReference type="ARBA" id="ARBA00006432"/>
    </source>
</evidence>
<dbReference type="CDD" id="cd17631">
    <property type="entry name" value="FACL_FadD13-like"/>
    <property type="match status" value="1"/>
</dbReference>
<dbReference type="Gene3D" id="3.40.50.12780">
    <property type="entry name" value="N-terminal domain of ligase-like"/>
    <property type="match status" value="1"/>
</dbReference>
<dbReference type="PANTHER" id="PTHR43767">
    <property type="entry name" value="LONG-CHAIN-FATTY-ACID--COA LIGASE"/>
    <property type="match status" value="1"/>
</dbReference>
<name>A0A2Z4RFS1_PSEPU</name>
<feature type="domain" description="AMP-dependent synthetase/ligase" evidence="3">
    <location>
        <begin position="8"/>
        <end position="378"/>
    </location>
</feature>
<dbReference type="NCBIfam" id="NF004837">
    <property type="entry name" value="PRK06187.1"/>
    <property type="match status" value="1"/>
</dbReference>
<evidence type="ECO:0000313" key="6">
    <source>
        <dbReference type="Proteomes" id="UP000250299"/>
    </source>
</evidence>
<dbReference type="InterPro" id="IPR045851">
    <property type="entry name" value="AMP-bd_C_sf"/>
</dbReference>
<dbReference type="EMBL" id="CP029693">
    <property type="protein sequence ID" value="AWY39188.1"/>
    <property type="molecule type" value="Genomic_DNA"/>
</dbReference>
<evidence type="ECO:0000259" key="3">
    <source>
        <dbReference type="Pfam" id="PF00501"/>
    </source>
</evidence>
<comment type="similarity">
    <text evidence="1">Belongs to the ATP-dependent AMP-binding enzyme family.</text>
</comment>
<organism evidence="5 6">
    <name type="scientific">Pseudomonas putida</name>
    <name type="common">Arthrobacter siderocapsulatus</name>
    <dbReference type="NCBI Taxonomy" id="303"/>
    <lineage>
        <taxon>Bacteria</taxon>
        <taxon>Pseudomonadati</taxon>
        <taxon>Pseudomonadota</taxon>
        <taxon>Gammaproteobacteria</taxon>
        <taxon>Pseudomonadales</taxon>
        <taxon>Pseudomonadaceae</taxon>
        <taxon>Pseudomonas</taxon>
    </lineage>
</organism>
<proteinExistence type="inferred from homology"/>